<feature type="domain" description="F-box" evidence="1">
    <location>
        <begin position="5"/>
        <end position="53"/>
    </location>
</feature>
<keyword evidence="3" id="KW-1185">Reference proteome</keyword>
<protein>
    <recommendedName>
        <fullName evidence="1">F-box domain-containing protein</fullName>
    </recommendedName>
</protein>
<dbReference type="InterPro" id="IPR001810">
    <property type="entry name" value="F-box_dom"/>
</dbReference>
<dbReference type="CDD" id="cd22157">
    <property type="entry name" value="F-box_AtFBW1-like"/>
    <property type="match status" value="1"/>
</dbReference>
<dbReference type="Proteomes" id="UP000823388">
    <property type="component" value="Chromosome 2K"/>
</dbReference>
<dbReference type="Pfam" id="PF00646">
    <property type="entry name" value="F-box"/>
    <property type="match status" value="1"/>
</dbReference>
<sequence length="384" mass="43297">MEVGATAAAYLPDDLVVDILARLPAKSLCRFKCVSRRWRALISDKFSSAAQTLSGFFVSRAPAWRFTVLPSSVTPPGGGTGGLPPVDASLSFLPPSCVEGEIKMLDSCNWLLLLLCSEDERPCGPTPPFYIVCNPATGEWVALPQPKYEWDGDHVITWYAAVGFDPAISSHFYVFQVVEVEYNSQPYLKAVEIYSSETGAWVLILRVPDNFNLMYHMTYFNGSLHLTSDSDAVVSVDAKGRPWRITHVLGCEGASDSRHRRGCRGYIGHSQGRLLYVPDVRKDDVMSVYVLEDQDSGEWTLVRRVSKKDLLFEPWKSVLKSTYYKAGFHPNGDLIFFYDRTRERLIAYDWSRGDWRVVCTLTDFEHAHRAFFPYVPWYSGGLVA</sequence>
<reference evidence="2" key="1">
    <citation type="submission" date="2020-05" db="EMBL/GenBank/DDBJ databases">
        <title>WGS assembly of Panicum virgatum.</title>
        <authorList>
            <person name="Lovell J.T."/>
            <person name="Jenkins J."/>
            <person name="Shu S."/>
            <person name="Juenger T.E."/>
            <person name="Schmutz J."/>
        </authorList>
    </citation>
    <scope>NUCLEOTIDE SEQUENCE</scope>
    <source>
        <strain evidence="2">AP13</strain>
    </source>
</reference>
<comment type="caution">
    <text evidence="2">The sequence shown here is derived from an EMBL/GenBank/DDBJ whole genome shotgun (WGS) entry which is preliminary data.</text>
</comment>
<name>A0A8T0WNK0_PANVG</name>
<feature type="non-terminal residue" evidence="2">
    <location>
        <position position="384"/>
    </location>
</feature>
<dbReference type="PANTHER" id="PTHR35546">
    <property type="entry name" value="F-BOX PROTEIN INTERACTION DOMAIN PROTEIN-RELATED"/>
    <property type="match status" value="1"/>
</dbReference>
<evidence type="ECO:0000313" key="2">
    <source>
        <dbReference type="EMBL" id="KAG2646193.1"/>
    </source>
</evidence>
<dbReference type="AlphaFoldDB" id="A0A8T0WNK0"/>
<dbReference type="InterPro" id="IPR056592">
    <property type="entry name" value="Beta-prop_At3g26010-like"/>
</dbReference>
<dbReference type="SUPFAM" id="SSF81383">
    <property type="entry name" value="F-box domain"/>
    <property type="match status" value="1"/>
</dbReference>
<gene>
    <name evidence="2" type="ORF">PVAP13_2KG491315</name>
</gene>
<dbReference type="PROSITE" id="PS50181">
    <property type="entry name" value="FBOX"/>
    <property type="match status" value="1"/>
</dbReference>
<organism evidence="2 3">
    <name type="scientific">Panicum virgatum</name>
    <name type="common">Blackwell switchgrass</name>
    <dbReference type="NCBI Taxonomy" id="38727"/>
    <lineage>
        <taxon>Eukaryota</taxon>
        <taxon>Viridiplantae</taxon>
        <taxon>Streptophyta</taxon>
        <taxon>Embryophyta</taxon>
        <taxon>Tracheophyta</taxon>
        <taxon>Spermatophyta</taxon>
        <taxon>Magnoliopsida</taxon>
        <taxon>Liliopsida</taxon>
        <taxon>Poales</taxon>
        <taxon>Poaceae</taxon>
        <taxon>PACMAD clade</taxon>
        <taxon>Panicoideae</taxon>
        <taxon>Panicodae</taxon>
        <taxon>Paniceae</taxon>
        <taxon>Panicinae</taxon>
        <taxon>Panicum</taxon>
        <taxon>Panicum sect. Hiantes</taxon>
    </lineage>
</organism>
<evidence type="ECO:0000313" key="3">
    <source>
        <dbReference type="Proteomes" id="UP000823388"/>
    </source>
</evidence>
<dbReference type="SMART" id="SM00256">
    <property type="entry name" value="FBOX"/>
    <property type="match status" value="1"/>
</dbReference>
<dbReference type="InterPro" id="IPR036047">
    <property type="entry name" value="F-box-like_dom_sf"/>
</dbReference>
<dbReference type="InterPro" id="IPR055290">
    <property type="entry name" value="At3g26010-like"/>
</dbReference>
<accession>A0A8T0WNK0</accession>
<dbReference type="PANTHER" id="PTHR35546:SF80">
    <property type="entry name" value="F-BOX DOMAIN CONTAINING PROTEIN EXPRESSED"/>
    <property type="match status" value="1"/>
</dbReference>
<dbReference type="Gene3D" id="1.20.1280.50">
    <property type="match status" value="1"/>
</dbReference>
<dbReference type="Pfam" id="PF24750">
    <property type="entry name" value="b-prop_At3g26010-like"/>
    <property type="match status" value="1"/>
</dbReference>
<dbReference type="EMBL" id="CM029039">
    <property type="protein sequence ID" value="KAG2646193.1"/>
    <property type="molecule type" value="Genomic_DNA"/>
</dbReference>
<evidence type="ECO:0000259" key="1">
    <source>
        <dbReference type="PROSITE" id="PS50181"/>
    </source>
</evidence>
<proteinExistence type="predicted"/>